<comment type="subcellular location">
    <subcellularLocation>
        <location evidence="2">Cytoplasm</location>
    </subcellularLocation>
    <subcellularLocation>
        <location evidence="1">Nucleus</location>
    </subcellularLocation>
</comment>
<dbReference type="InterPro" id="IPR044421">
    <property type="entry name" value="SMYD4_SET"/>
</dbReference>
<feature type="domain" description="SET" evidence="10">
    <location>
        <begin position="52"/>
        <end position="159"/>
    </location>
</feature>
<reference evidence="11" key="1">
    <citation type="submission" date="2020-11" db="EMBL/GenBank/DDBJ databases">
        <authorList>
            <person name="Tran Van P."/>
        </authorList>
    </citation>
    <scope>NUCLEOTIDE SEQUENCE</scope>
</reference>
<evidence type="ECO:0000256" key="3">
    <source>
        <dbReference type="ARBA" id="ARBA00022490"/>
    </source>
</evidence>
<dbReference type="EMBL" id="OC007965">
    <property type="protein sequence ID" value="CAD7266926.1"/>
    <property type="molecule type" value="Genomic_DNA"/>
</dbReference>
<dbReference type="InterPro" id="IPR011990">
    <property type="entry name" value="TPR-like_helical_dom_sf"/>
</dbReference>
<dbReference type="AlphaFoldDB" id="A0A7R9B7F6"/>
<dbReference type="Pfam" id="PF00856">
    <property type="entry name" value="SET"/>
    <property type="match status" value="1"/>
</dbReference>
<protein>
    <recommendedName>
        <fullName evidence="10">SET domain-containing protein</fullName>
    </recommendedName>
</protein>
<evidence type="ECO:0000259" key="10">
    <source>
        <dbReference type="PROSITE" id="PS50280"/>
    </source>
</evidence>
<dbReference type="GO" id="GO:0008276">
    <property type="term" value="F:protein methyltransferase activity"/>
    <property type="evidence" value="ECO:0007669"/>
    <property type="project" value="UniProtKB-ARBA"/>
</dbReference>
<evidence type="ECO:0000256" key="1">
    <source>
        <dbReference type="ARBA" id="ARBA00004123"/>
    </source>
</evidence>
<dbReference type="GO" id="GO:0005737">
    <property type="term" value="C:cytoplasm"/>
    <property type="evidence" value="ECO:0007669"/>
    <property type="project" value="UniProtKB-SubCell"/>
</dbReference>
<keyword evidence="7" id="KW-0539">Nucleus</keyword>
<dbReference type="Gene3D" id="1.25.40.10">
    <property type="entry name" value="Tetratricopeptide repeat domain"/>
    <property type="match status" value="1"/>
</dbReference>
<accession>A0A7R9B7F6</accession>
<dbReference type="InterPro" id="IPR046341">
    <property type="entry name" value="SET_dom_sf"/>
</dbReference>
<gene>
    <name evidence="11" type="ORF">TSIB3V08_LOCUS10940</name>
</gene>
<dbReference type="GO" id="GO:0032259">
    <property type="term" value="P:methylation"/>
    <property type="evidence" value="ECO:0007669"/>
    <property type="project" value="UniProtKB-KW"/>
</dbReference>
<evidence type="ECO:0000256" key="6">
    <source>
        <dbReference type="ARBA" id="ARBA00022691"/>
    </source>
</evidence>
<evidence type="ECO:0000256" key="8">
    <source>
        <dbReference type="ARBA" id="ARBA00048985"/>
    </source>
</evidence>
<dbReference type="SUPFAM" id="SSF82199">
    <property type="entry name" value="SET domain"/>
    <property type="match status" value="1"/>
</dbReference>
<dbReference type="InterPro" id="IPR052097">
    <property type="entry name" value="SET-MYND_domain_protein"/>
</dbReference>
<feature type="region of interest" description="Disordered" evidence="9">
    <location>
        <begin position="1"/>
        <end position="27"/>
    </location>
</feature>
<proteinExistence type="predicted"/>
<dbReference type="GO" id="GO:0005634">
    <property type="term" value="C:nucleus"/>
    <property type="evidence" value="ECO:0007669"/>
    <property type="project" value="UniProtKB-SubCell"/>
</dbReference>
<evidence type="ECO:0000256" key="4">
    <source>
        <dbReference type="ARBA" id="ARBA00022603"/>
    </source>
</evidence>
<name>A0A7R9B7F6_TIMSH</name>
<dbReference type="PANTHER" id="PTHR46165">
    <property type="entry name" value="SET AND MYND DOMAIN-CONTAINING PROTEIN 4"/>
    <property type="match status" value="1"/>
</dbReference>
<dbReference type="PANTHER" id="PTHR46165:SF2">
    <property type="entry name" value="SET AND MYND DOMAIN-CONTAINING PROTEIN 4"/>
    <property type="match status" value="1"/>
</dbReference>
<evidence type="ECO:0000256" key="2">
    <source>
        <dbReference type="ARBA" id="ARBA00004496"/>
    </source>
</evidence>
<dbReference type="InterPro" id="IPR001214">
    <property type="entry name" value="SET_dom"/>
</dbReference>
<keyword evidence="6" id="KW-0949">S-adenosyl-L-methionine</keyword>
<sequence length="383" mass="42582">MVRAGSLYPSQHQAARSSNNGDKGSKRQGTAALLTVYLRDHTDYFKEATNTQTPRIGPTGSDTQLRDALFFVGNLLHRHVAQLVCNGHAITKLHTAPGTNSSQVVTESQVRVATAIYPSASMMNHSCDPNIINSFHNQYLIVRACKDIPKGHEVYNCYGRDLAERGEISGGLEKLLVCRKLLRQCTYKYSKHMTDCLDQTAKCYAIVPSAHILVQPLLSHHAGRVPSAHILVQPLLLSHHAGRVPSAQILVQPLLLSHHAGRVPSAHILVISIGVSLSTPLQREGQFSKSVLCLELCLPAVEEQFGPNSIELANELQKVTDVMICELQQIPPHSHRFITNYSRACDCLQRAKDIMELCYGMWNKGVQDIIRKQHQLEQLFQQK</sequence>
<dbReference type="GO" id="GO:0008757">
    <property type="term" value="F:S-adenosylmethionine-dependent methyltransferase activity"/>
    <property type="evidence" value="ECO:0007669"/>
    <property type="project" value="UniProtKB-ARBA"/>
</dbReference>
<evidence type="ECO:0000313" key="11">
    <source>
        <dbReference type="EMBL" id="CAD7266926.1"/>
    </source>
</evidence>
<keyword evidence="5" id="KW-0808">Transferase</keyword>
<dbReference type="Gene3D" id="2.170.270.10">
    <property type="entry name" value="SET domain"/>
    <property type="match status" value="1"/>
</dbReference>
<dbReference type="CDD" id="cd10536">
    <property type="entry name" value="SET_SMYD4"/>
    <property type="match status" value="1"/>
</dbReference>
<organism evidence="11">
    <name type="scientific">Timema shepardi</name>
    <name type="common">Walking stick</name>
    <dbReference type="NCBI Taxonomy" id="629360"/>
    <lineage>
        <taxon>Eukaryota</taxon>
        <taxon>Metazoa</taxon>
        <taxon>Ecdysozoa</taxon>
        <taxon>Arthropoda</taxon>
        <taxon>Hexapoda</taxon>
        <taxon>Insecta</taxon>
        <taxon>Pterygota</taxon>
        <taxon>Neoptera</taxon>
        <taxon>Polyneoptera</taxon>
        <taxon>Phasmatodea</taxon>
        <taxon>Timematodea</taxon>
        <taxon>Timematoidea</taxon>
        <taxon>Timematidae</taxon>
        <taxon>Timema</taxon>
    </lineage>
</organism>
<evidence type="ECO:0000256" key="9">
    <source>
        <dbReference type="SAM" id="MobiDB-lite"/>
    </source>
</evidence>
<dbReference type="GO" id="GO:0042826">
    <property type="term" value="F:histone deacetylase binding"/>
    <property type="evidence" value="ECO:0007669"/>
    <property type="project" value="TreeGrafter"/>
</dbReference>
<evidence type="ECO:0000256" key="5">
    <source>
        <dbReference type="ARBA" id="ARBA00022679"/>
    </source>
</evidence>
<feature type="compositionally biased region" description="Polar residues" evidence="9">
    <location>
        <begin position="8"/>
        <end position="22"/>
    </location>
</feature>
<dbReference type="PROSITE" id="PS50280">
    <property type="entry name" value="SET"/>
    <property type="match status" value="1"/>
</dbReference>
<comment type="catalytic activity">
    <reaction evidence="8">
        <text>L-lysyl-[protein] + S-adenosyl-L-methionine = N(6)-methyl-L-lysyl-[protein] + S-adenosyl-L-homocysteine + H(+)</text>
        <dbReference type="Rhea" id="RHEA:51736"/>
        <dbReference type="Rhea" id="RHEA-COMP:9752"/>
        <dbReference type="Rhea" id="RHEA-COMP:13053"/>
        <dbReference type="ChEBI" id="CHEBI:15378"/>
        <dbReference type="ChEBI" id="CHEBI:29969"/>
        <dbReference type="ChEBI" id="CHEBI:57856"/>
        <dbReference type="ChEBI" id="CHEBI:59789"/>
        <dbReference type="ChEBI" id="CHEBI:61929"/>
    </reaction>
</comment>
<keyword evidence="3" id="KW-0963">Cytoplasm</keyword>
<evidence type="ECO:0000256" key="7">
    <source>
        <dbReference type="ARBA" id="ARBA00023242"/>
    </source>
</evidence>
<dbReference type="GO" id="GO:0008170">
    <property type="term" value="F:N-methyltransferase activity"/>
    <property type="evidence" value="ECO:0007669"/>
    <property type="project" value="UniProtKB-ARBA"/>
</dbReference>
<keyword evidence="4" id="KW-0489">Methyltransferase</keyword>